<keyword evidence="2" id="KW-1185">Reference proteome</keyword>
<evidence type="ECO:0000313" key="2">
    <source>
        <dbReference type="Proteomes" id="UP000504638"/>
    </source>
</evidence>
<dbReference type="PANTHER" id="PTHR14614:SF130">
    <property type="entry name" value="PROTEIN-LYSINE N-METHYLTRANSFERASE EEF2KMT"/>
    <property type="match status" value="1"/>
</dbReference>
<dbReference type="CDD" id="cd02440">
    <property type="entry name" value="AdoMet_MTases"/>
    <property type="match status" value="1"/>
</dbReference>
<evidence type="ECO:0000313" key="3">
    <source>
        <dbReference type="RefSeq" id="XP_033534225.1"/>
    </source>
</evidence>
<dbReference type="SUPFAM" id="SSF53335">
    <property type="entry name" value="S-adenosyl-L-methionine-dependent methyltransferases"/>
    <property type="match status" value="1"/>
</dbReference>
<dbReference type="InterPro" id="IPR019410">
    <property type="entry name" value="Methyltransf_16"/>
</dbReference>
<reference evidence="3" key="3">
    <citation type="submission" date="2025-04" db="UniProtKB">
        <authorList>
            <consortium name="RefSeq"/>
        </authorList>
    </citation>
    <scope>IDENTIFICATION</scope>
    <source>
        <strain evidence="3">CBS 781.70</strain>
    </source>
</reference>
<gene>
    <name evidence="1 3" type="ORF">P152DRAFT_458420</name>
</gene>
<reference evidence="1 3" key="1">
    <citation type="submission" date="2020-01" db="EMBL/GenBank/DDBJ databases">
        <authorList>
            <consortium name="DOE Joint Genome Institute"/>
            <person name="Haridas S."/>
            <person name="Albert R."/>
            <person name="Binder M."/>
            <person name="Bloem J."/>
            <person name="Labutti K."/>
            <person name="Salamov A."/>
            <person name="Andreopoulos B."/>
            <person name="Baker S.E."/>
            <person name="Barry K."/>
            <person name="Bills G."/>
            <person name="Bluhm B.H."/>
            <person name="Cannon C."/>
            <person name="Castanera R."/>
            <person name="Culley D.E."/>
            <person name="Daum C."/>
            <person name="Ezra D."/>
            <person name="Gonzalez J.B."/>
            <person name="Henrissat B."/>
            <person name="Kuo A."/>
            <person name="Liang C."/>
            <person name="Lipzen A."/>
            <person name="Lutzoni F."/>
            <person name="Magnuson J."/>
            <person name="Mondo S."/>
            <person name="Nolan M."/>
            <person name="Ohm R."/>
            <person name="Pangilinan J."/>
            <person name="Park H.-J."/>
            <person name="Ramirez L."/>
            <person name="Alfaro M."/>
            <person name="Sun H."/>
            <person name="Tritt A."/>
            <person name="Yoshinaga Y."/>
            <person name="Zwiers L.-H."/>
            <person name="Turgeon B.G."/>
            <person name="Goodwin S.B."/>
            <person name="Spatafora J.W."/>
            <person name="Crous P.W."/>
            <person name="Grigoriev I.V."/>
        </authorList>
    </citation>
    <scope>NUCLEOTIDE SEQUENCE</scope>
    <source>
        <strain evidence="1 3">CBS 781.70</strain>
    </source>
</reference>
<dbReference type="GeneID" id="54420028"/>
<dbReference type="Proteomes" id="UP000504638">
    <property type="component" value="Unplaced"/>
</dbReference>
<name>A0A6G1G3G0_9PEZI</name>
<sequence>MSSLVSLVSSPPPLESTAAQQPSYVTYHFPVPCSSGSAAKTSMSPSWGAVTTLESRHILSSSGTTGLRTWEAALHLGAYLSSNGQESGKLWVRGKHVLELGAGTGLLSILCAKHLATRTVTATDGDERVLETLENNAFLNMPESDTIKSFPFRWGRSLVGTLLEKRIMADDPVDLVIGADIVGFRTICFG</sequence>
<dbReference type="Gene3D" id="3.40.50.150">
    <property type="entry name" value="Vaccinia Virus protein VP39"/>
    <property type="match status" value="1"/>
</dbReference>
<reference evidence="3" key="2">
    <citation type="submission" date="2020-04" db="EMBL/GenBank/DDBJ databases">
        <authorList>
            <consortium name="NCBI Genome Project"/>
        </authorList>
    </citation>
    <scope>NUCLEOTIDE SEQUENCE</scope>
    <source>
        <strain evidence="3">CBS 781.70</strain>
    </source>
</reference>
<dbReference type="GO" id="GO:0005737">
    <property type="term" value="C:cytoplasm"/>
    <property type="evidence" value="ECO:0007669"/>
    <property type="project" value="TreeGrafter"/>
</dbReference>
<proteinExistence type="predicted"/>
<dbReference type="EMBL" id="ML975157">
    <property type="protein sequence ID" value="KAF1812594.1"/>
    <property type="molecule type" value="Genomic_DNA"/>
</dbReference>
<dbReference type="Pfam" id="PF10294">
    <property type="entry name" value="Methyltransf_16"/>
    <property type="match status" value="1"/>
</dbReference>
<accession>A0A6G1G3G0</accession>
<dbReference type="PANTHER" id="PTHR14614">
    <property type="entry name" value="HEPATOCELLULAR CARCINOMA-ASSOCIATED ANTIGEN"/>
    <property type="match status" value="1"/>
</dbReference>
<protein>
    <recommendedName>
        <fullName evidence="4">Nicotinamide N-methyltransferase</fullName>
    </recommendedName>
</protein>
<evidence type="ECO:0000313" key="1">
    <source>
        <dbReference type="EMBL" id="KAF1812594.1"/>
    </source>
</evidence>
<dbReference type="AlphaFoldDB" id="A0A6G1G3G0"/>
<evidence type="ECO:0008006" key="4">
    <source>
        <dbReference type="Google" id="ProtNLM"/>
    </source>
</evidence>
<dbReference type="OrthoDB" id="194386at2759"/>
<organism evidence="1">
    <name type="scientific">Eremomyces bilateralis CBS 781.70</name>
    <dbReference type="NCBI Taxonomy" id="1392243"/>
    <lineage>
        <taxon>Eukaryota</taxon>
        <taxon>Fungi</taxon>
        <taxon>Dikarya</taxon>
        <taxon>Ascomycota</taxon>
        <taxon>Pezizomycotina</taxon>
        <taxon>Dothideomycetes</taxon>
        <taxon>Dothideomycetes incertae sedis</taxon>
        <taxon>Eremomycetales</taxon>
        <taxon>Eremomycetaceae</taxon>
        <taxon>Eremomyces</taxon>
    </lineage>
</organism>
<dbReference type="InterPro" id="IPR029063">
    <property type="entry name" value="SAM-dependent_MTases_sf"/>
</dbReference>
<dbReference type="GO" id="GO:0008757">
    <property type="term" value="F:S-adenosylmethionine-dependent methyltransferase activity"/>
    <property type="evidence" value="ECO:0007669"/>
    <property type="project" value="UniProtKB-ARBA"/>
</dbReference>
<dbReference type="RefSeq" id="XP_033534225.1">
    <property type="nucleotide sequence ID" value="XM_033679458.1"/>
</dbReference>